<evidence type="ECO:0000313" key="6">
    <source>
        <dbReference type="Proteomes" id="UP001239019"/>
    </source>
</evidence>
<evidence type="ECO:0000256" key="4">
    <source>
        <dbReference type="SAM" id="MobiDB-lite"/>
    </source>
</evidence>
<dbReference type="Proteomes" id="UP001239019">
    <property type="component" value="Unassembled WGS sequence"/>
</dbReference>
<name>A0ABU0W3L6_9GAMM</name>
<keyword evidence="5" id="KW-0282">Flagellum</keyword>
<sequence length="154" mass="16819">MSGIESTLQQIRDRAAAFEALLEREGETLAKRDTEGMESLVREKLDGANAIEQLHAQLLSEVSTADGKQDPAQSLAAALARNPSADRLWQEAENTLKRVRGLNQKNGHQLMLQQRQTDQALAIIHGGADHSGNATYGSDGKPRSDRVGQRHVEV</sequence>
<dbReference type="RefSeq" id="WP_306726983.1">
    <property type="nucleotide sequence ID" value="NZ_JAVDDT010000001.1"/>
</dbReference>
<feature type="compositionally biased region" description="Basic and acidic residues" evidence="4">
    <location>
        <begin position="140"/>
        <end position="154"/>
    </location>
</feature>
<accession>A0ABU0W3L6</accession>
<evidence type="ECO:0000313" key="5">
    <source>
        <dbReference type="EMBL" id="MDQ2068498.1"/>
    </source>
</evidence>
<protein>
    <submittedName>
        <fullName evidence="5">Flagellar protein FlgN</fullName>
    </submittedName>
</protein>
<evidence type="ECO:0000256" key="2">
    <source>
        <dbReference type="ARBA" id="ARBA00007703"/>
    </source>
</evidence>
<dbReference type="Gene3D" id="1.20.58.300">
    <property type="entry name" value="FlgN-like"/>
    <property type="match status" value="1"/>
</dbReference>
<comment type="caution">
    <text evidence="5">The sequence shown here is derived from an EMBL/GenBank/DDBJ whole genome shotgun (WGS) entry which is preliminary data.</text>
</comment>
<dbReference type="InterPro" id="IPR007809">
    <property type="entry name" value="FlgN-like"/>
</dbReference>
<proteinExistence type="inferred from homology"/>
<gene>
    <name evidence="5" type="ORF">RBH19_01255</name>
</gene>
<keyword evidence="6" id="KW-1185">Reference proteome</keyword>
<dbReference type="SUPFAM" id="SSF140566">
    <property type="entry name" value="FlgN-like"/>
    <property type="match status" value="1"/>
</dbReference>
<evidence type="ECO:0000256" key="3">
    <source>
        <dbReference type="ARBA" id="ARBA00022795"/>
    </source>
</evidence>
<keyword evidence="5" id="KW-0966">Cell projection</keyword>
<comment type="function">
    <text evidence="1">Required for the efficient initiation of filament assembly.</text>
</comment>
<comment type="similarity">
    <text evidence="2">Belongs to the FlgN family.</text>
</comment>
<organism evidence="5 6">
    <name type="scientific">Natronospira bacteriovora</name>
    <dbReference type="NCBI Taxonomy" id="3069753"/>
    <lineage>
        <taxon>Bacteria</taxon>
        <taxon>Pseudomonadati</taxon>
        <taxon>Pseudomonadota</taxon>
        <taxon>Gammaproteobacteria</taxon>
        <taxon>Natronospirales</taxon>
        <taxon>Natronospiraceae</taxon>
        <taxon>Natronospira</taxon>
    </lineage>
</organism>
<evidence type="ECO:0000256" key="1">
    <source>
        <dbReference type="ARBA" id="ARBA00002397"/>
    </source>
</evidence>
<dbReference type="EMBL" id="JAVDDT010000001">
    <property type="protein sequence ID" value="MDQ2068498.1"/>
    <property type="molecule type" value="Genomic_DNA"/>
</dbReference>
<feature type="region of interest" description="Disordered" evidence="4">
    <location>
        <begin position="128"/>
        <end position="154"/>
    </location>
</feature>
<reference evidence="5 6" key="1">
    <citation type="submission" date="2023-08" db="EMBL/GenBank/DDBJ databases">
        <title>Whole-genome sequencing of halo(alkali)philic microorganisms from hypersaline lakes.</title>
        <authorList>
            <person name="Sorokin D.Y."/>
            <person name="Abbas B."/>
            <person name="Merkel A.Y."/>
        </authorList>
    </citation>
    <scope>NUCLEOTIDE SEQUENCE [LARGE SCALE GENOMIC DNA]</scope>
    <source>
        <strain evidence="5 6">AB-CW4</strain>
    </source>
</reference>
<dbReference type="InterPro" id="IPR036679">
    <property type="entry name" value="FlgN-like_sf"/>
</dbReference>
<dbReference type="Pfam" id="PF05130">
    <property type="entry name" value="FlgN"/>
    <property type="match status" value="1"/>
</dbReference>
<keyword evidence="5" id="KW-0969">Cilium</keyword>
<keyword evidence="3" id="KW-1005">Bacterial flagellum biogenesis</keyword>